<evidence type="ECO:0000256" key="19">
    <source>
        <dbReference type="SAM" id="Phobius"/>
    </source>
</evidence>
<keyword evidence="12 18" id="KW-0067">ATP-binding</keyword>
<feature type="signal peptide" evidence="20">
    <location>
        <begin position="1"/>
        <end position="18"/>
    </location>
</feature>
<keyword evidence="15 22" id="KW-0675">Receptor</keyword>
<dbReference type="Gene3D" id="3.30.200.20">
    <property type="entry name" value="Phosphorylase Kinase, domain 1"/>
    <property type="match status" value="1"/>
</dbReference>
<keyword evidence="10 18" id="KW-0547">Nucleotide-binding</keyword>
<dbReference type="GO" id="GO:0004674">
    <property type="term" value="F:protein serine/threonine kinase activity"/>
    <property type="evidence" value="ECO:0007669"/>
    <property type="project" value="UniProtKB-KW"/>
</dbReference>
<evidence type="ECO:0000313" key="22">
    <source>
        <dbReference type="EMBL" id="KEH18244.1"/>
    </source>
</evidence>
<comment type="catalytic activity">
    <reaction evidence="17">
        <text>L-seryl-[protein] + ATP = O-phospho-L-seryl-[protein] + ADP + H(+)</text>
        <dbReference type="Rhea" id="RHEA:17989"/>
        <dbReference type="Rhea" id="RHEA-COMP:9863"/>
        <dbReference type="Rhea" id="RHEA-COMP:11604"/>
        <dbReference type="ChEBI" id="CHEBI:15378"/>
        <dbReference type="ChEBI" id="CHEBI:29999"/>
        <dbReference type="ChEBI" id="CHEBI:30616"/>
        <dbReference type="ChEBI" id="CHEBI:83421"/>
        <dbReference type="ChEBI" id="CHEBI:456216"/>
        <dbReference type="EC" id="2.7.11.1"/>
    </reaction>
</comment>
<keyword evidence="6 23" id="KW-0808">Transferase</keyword>
<dbReference type="InterPro" id="IPR011009">
    <property type="entry name" value="Kinase-like_dom_sf"/>
</dbReference>
<evidence type="ECO:0000256" key="18">
    <source>
        <dbReference type="PROSITE-ProRule" id="PRU10141"/>
    </source>
</evidence>
<keyword evidence="11 22" id="KW-0418">Kinase</keyword>
<dbReference type="Pfam" id="PF07714">
    <property type="entry name" value="PK_Tyr_Ser-Thr"/>
    <property type="match status" value="1"/>
</dbReference>
<evidence type="ECO:0000256" key="11">
    <source>
        <dbReference type="ARBA" id="ARBA00022777"/>
    </source>
</evidence>
<evidence type="ECO:0000256" key="5">
    <source>
        <dbReference type="ARBA" id="ARBA00022614"/>
    </source>
</evidence>
<feature type="domain" description="Protein kinase" evidence="21">
    <location>
        <begin position="560"/>
        <end position="833"/>
    </location>
</feature>
<dbReference type="Gene3D" id="3.80.10.10">
    <property type="entry name" value="Ribonuclease Inhibitor"/>
    <property type="match status" value="1"/>
</dbReference>
<feature type="binding site" evidence="18">
    <location>
        <position position="588"/>
    </location>
    <ligand>
        <name>ATP</name>
        <dbReference type="ChEBI" id="CHEBI:30616"/>
    </ligand>
</feature>
<keyword evidence="25" id="KW-1185">Reference proteome</keyword>
<reference evidence="22 25" key="2">
    <citation type="journal article" date="2014" name="BMC Genomics">
        <title>An improved genome release (version Mt4.0) for the model legume Medicago truncatula.</title>
        <authorList>
            <person name="Tang H."/>
            <person name="Krishnakumar V."/>
            <person name="Bidwell S."/>
            <person name="Rosen B."/>
            <person name="Chan A."/>
            <person name="Zhou S."/>
            <person name="Gentzbittel L."/>
            <person name="Childs K.L."/>
            <person name="Yandell M."/>
            <person name="Gundlach H."/>
            <person name="Mayer K.F."/>
            <person name="Schwartz D.C."/>
            <person name="Town C.D."/>
        </authorList>
    </citation>
    <scope>GENOME REANNOTATION</scope>
    <source>
        <strain evidence="22">A17</strain>
        <strain evidence="24 25">cv. Jemalong A17</strain>
    </source>
</reference>
<dbReference type="PROSITE" id="PS50011">
    <property type="entry name" value="PROTEIN_KINASE_DOM"/>
    <property type="match status" value="1"/>
</dbReference>
<gene>
    <name evidence="24" type="primary">25500364</name>
    <name evidence="22" type="ordered locus">MTR_8g015150</name>
    <name evidence="23" type="ORF">MtrunA17_Chr8g0341151</name>
</gene>
<dbReference type="Gramene" id="rna45189">
    <property type="protein sequence ID" value="RHN39186.1"/>
    <property type="gene ID" value="gene45189"/>
</dbReference>
<feature type="transmembrane region" description="Helical" evidence="19">
    <location>
        <begin position="504"/>
        <end position="528"/>
    </location>
</feature>
<dbReference type="OrthoDB" id="2017114at2759"/>
<dbReference type="Proteomes" id="UP000002051">
    <property type="component" value="Chromosome 8"/>
</dbReference>
<dbReference type="SMART" id="SM00220">
    <property type="entry name" value="S_TKc"/>
    <property type="match status" value="1"/>
</dbReference>
<name>A0A072TL56_MEDTR</name>
<accession>A0A072TL56</accession>
<evidence type="ECO:0000256" key="17">
    <source>
        <dbReference type="ARBA" id="ARBA00048679"/>
    </source>
</evidence>
<organism evidence="22 25">
    <name type="scientific">Medicago truncatula</name>
    <name type="common">Barrel medic</name>
    <name type="synonym">Medicago tribuloides</name>
    <dbReference type="NCBI Taxonomy" id="3880"/>
    <lineage>
        <taxon>Eukaryota</taxon>
        <taxon>Viridiplantae</taxon>
        <taxon>Streptophyta</taxon>
        <taxon>Embryophyta</taxon>
        <taxon>Tracheophyta</taxon>
        <taxon>Spermatophyta</taxon>
        <taxon>Magnoliopsida</taxon>
        <taxon>eudicotyledons</taxon>
        <taxon>Gunneridae</taxon>
        <taxon>Pentapetalae</taxon>
        <taxon>rosids</taxon>
        <taxon>fabids</taxon>
        <taxon>Fabales</taxon>
        <taxon>Fabaceae</taxon>
        <taxon>Papilionoideae</taxon>
        <taxon>50 kb inversion clade</taxon>
        <taxon>NPAAA clade</taxon>
        <taxon>Hologalegina</taxon>
        <taxon>IRL clade</taxon>
        <taxon>Trifolieae</taxon>
        <taxon>Medicago</taxon>
    </lineage>
</organism>
<keyword evidence="4" id="KW-0597">Phosphoprotein</keyword>
<dbReference type="InterPro" id="IPR000719">
    <property type="entry name" value="Prot_kinase_dom"/>
</dbReference>
<keyword evidence="14 19" id="KW-0472">Membrane</keyword>
<evidence type="ECO:0000313" key="25">
    <source>
        <dbReference type="Proteomes" id="UP000002051"/>
    </source>
</evidence>
<dbReference type="Proteomes" id="UP000265566">
    <property type="component" value="Chromosome 8"/>
</dbReference>
<keyword evidence="7 19" id="KW-0812">Transmembrane</keyword>
<dbReference type="EMBL" id="PSQE01000008">
    <property type="protein sequence ID" value="RHN39186.1"/>
    <property type="molecule type" value="Genomic_DNA"/>
</dbReference>
<dbReference type="CDD" id="cd14066">
    <property type="entry name" value="STKc_IRAK"/>
    <property type="match status" value="1"/>
</dbReference>
<evidence type="ECO:0000313" key="24">
    <source>
        <dbReference type="EnsemblPlants" id="KEH18244"/>
    </source>
</evidence>
<dbReference type="InterPro" id="IPR001245">
    <property type="entry name" value="Ser-Thr/Tyr_kinase_cat_dom"/>
</dbReference>
<dbReference type="InterPro" id="IPR008271">
    <property type="entry name" value="Ser/Thr_kinase_AS"/>
</dbReference>
<dbReference type="PANTHER" id="PTHR45631">
    <property type="entry name" value="OS07G0107800 PROTEIN-RELATED"/>
    <property type="match status" value="1"/>
</dbReference>
<evidence type="ECO:0000256" key="13">
    <source>
        <dbReference type="ARBA" id="ARBA00022989"/>
    </source>
</evidence>
<dbReference type="GO" id="GO:0016020">
    <property type="term" value="C:membrane"/>
    <property type="evidence" value="ECO:0007669"/>
    <property type="project" value="UniProtKB-SubCell"/>
</dbReference>
<evidence type="ECO:0000256" key="1">
    <source>
        <dbReference type="ARBA" id="ARBA00004167"/>
    </source>
</evidence>
<dbReference type="ExpressionAtlas" id="A0A072TL56">
    <property type="expression patterns" value="differential"/>
</dbReference>
<evidence type="ECO:0000256" key="16">
    <source>
        <dbReference type="ARBA" id="ARBA00047899"/>
    </source>
</evidence>
<protein>
    <recommendedName>
        <fullName evidence="2">non-specific serine/threonine protein kinase</fullName>
        <ecNumber evidence="2">2.7.11.1</ecNumber>
    </recommendedName>
</protein>
<reference evidence="24" key="3">
    <citation type="submission" date="2015-04" db="UniProtKB">
        <authorList>
            <consortium name="EnsemblPlants"/>
        </authorList>
    </citation>
    <scope>IDENTIFICATION</scope>
    <source>
        <strain evidence="24">cv. Jemalong A17</strain>
    </source>
</reference>
<dbReference type="PANTHER" id="PTHR45631:SF202">
    <property type="entry name" value="SENESCENCE-INDUCED RECEPTOR-LIKE SERINE_THREONINE-PROTEIN KINASE"/>
    <property type="match status" value="1"/>
</dbReference>
<evidence type="ECO:0000256" key="10">
    <source>
        <dbReference type="ARBA" id="ARBA00022741"/>
    </source>
</evidence>
<dbReference type="EMBL" id="CM001224">
    <property type="protein sequence ID" value="KEH18244.1"/>
    <property type="molecule type" value="Genomic_DNA"/>
</dbReference>
<evidence type="ECO:0000256" key="7">
    <source>
        <dbReference type="ARBA" id="ARBA00022692"/>
    </source>
</evidence>
<keyword evidence="9" id="KW-0677">Repeat</keyword>
<comment type="subcellular location">
    <subcellularLocation>
        <location evidence="1">Membrane</location>
        <topology evidence="1">Single-pass membrane protein</topology>
    </subcellularLocation>
</comment>
<dbReference type="InterPro" id="IPR032675">
    <property type="entry name" value="LRR_dom_sf"/>
</dbReference>
<evidence type="ECO:0000256" key="9">
    <source>
        <dbReference type="ARBA" id="ARBA00022737"/>
    </source>
</evidence>
<feature type="chain" id="PRO_5014498791" description="non-specific serine/threonine protein kinase" evidence="20">
    <location>
        <begin position="19"/>
        <end position="865"/>
    </location>
</feature>
<dbReference type="FunFam" id="3.80.10.10:FF:000129">
    <property type="entry name" value="Leucine-rich repeat receptor-like kinase"/>
    <property type="match status" value="1"/>
</dbReference>
<comment type="catalytic activity">
    <reaction evidence="16">
        <text>L-threonyl-[protein] + ATP = O-phospho-L-threonyl-[protein] + ADP + H(+)</text>
        <dbReference type="Rhea" id="RHEA:46608"/>
        <dbReference type="Rhea" id="RHEA-COMP:11060"/>
        <dbReference type="Rhea" id="RHEA-COMP:11605"/>
        <dbReference type="ChEBI" id="CHEBI:15378"/>
        <dbReference type="ChEBI" id="CHEBI:30013"/>
        <dbReference type="ChEBI" id="CHEBI:30616"/>
        <dbReference type="ChEBI" id="CHEBI:61977"/>
        <dbReference type="ChEBI" id="CHEBI:456216"/>
        <dbReference type="EC" id="2.7.11.1"/>
    </reaction>
</comment>
<evidence type="ECO:0000259" key="21">
    <source>
        <dbReference type="PROSITE" id="PS50011"/>
    </source>
</evidence>
<evidence type="ECO:0000256" key="8">
    <source>
        <dbReference type="ARBA" id="ARBA00022729"/>
    </source>
</evidence>
<evidence type="ECO:0000256" key="4">
    <source>
        <dbReference type="ARBA" id="ARBA00022553"/>
    </source>
</evidence>
<proteinExistence type="predicted"/>
<keyword evidence="3" id="KW-0723">Serine/threonine-protein kinase</keyword>
<dbReference type="PROSITE" id="PS00108">
    <property type="entry name" value="PROTEIN_KINASE_ST"/>
    <property type="match status" value="1"/>
</dbReference>
<keyword evidence="8 20" id="KW-0732">Signal</keyword>
<dbReference type="Pfam" id="PF12819">
    <property type="entry name" value="Malectin_like"/>
    <property type="match status" value="1"/>
</dbReference>
<evidence type="ECO:0000256" key="14">
    <source>
        <dbReference type="ARBA" id="ARBA00023136"/>
    </source>
</evidence>
<reference evidence="22 25" key="1">
    <citation type="journal article" date="2011" name="Nature">
        <title>The Medicago genome provides insight into the evolution of rhizobial symbioses.</title>
        <authorList>
            <person name="Young N.D."/>
            <person name="Debelle F."/>
            <person name="Oldroyd G.E."/>
            <person name="Geurts R."/>
            <person name="Cannon S.B."/>
            <person name="Udvardi M.K."/>
            <person name="Benedito V.A."/>
            <person name="Mayer K.F."/>
            <person name="Gouzy J."/>
            <person name="Schoof H."/>
            <person name="Van de Peer Y."/>
            <person name="Proost S."/>
            <person name="Cook D.R."/>
            <person name="Meyers B.C."/>
            <person name="Spannagl M."/>
            <person name="Cheung F."/>
            <person name="De Mita S."/>
            <person name="Krishnakumar V."/>
            <person name="Gundlach H."/>
            <person name="Zhou S."/>
            <person name="Mudge J."/>
            <person name="Bharti A.K."/>
            <person name="Murray J.D."/>
            <person name="Naoumkina M.A."/>
            <person name="Rosen B."/>
            <person name="Silverstein K.A."/>
            <person name="Tang H."/>
            <person name="Rombauts S."/>
            <person name="Zhao P.X."/>
            <person name="Zhou P."/>
            <person name="Barbe V."/>
            <person name="Bardou P."/>
            <person name="Bechner M."/>
            <person name="Bellec A."/>
            <person name="Berger A."/>
            <person name="Berges H."/>
            <person name="Bidwell S."/>
            <person name="Bisseling T."/>
            <person name="Choisne N."/>
            <person name="Couloux A."/>
            <person name="Denny R."/>
            <person name="Deshpande S."/>
            <person name="Dai X."/>
            <person name="Doyle J.J."/>
            <person name="Dudez A.M."/>
            <person name="Farmer A.D."/>
            <person name="Fouteau S."/>
            <person name="Franken C."/>
            <person name="Gibelin C."/>
            <person name="Gish J."/>
            <person name="Goldstein S."/>
            <person name="Gonzalez A.J."/>
            <person name="Green P.J."/>
            <person name="Hallab A."/>
            <person name="Hartog M."/>
            <person name="Hua A."/>
            <person name="Humphray S.J."/>
            <person name="Jeong D.H."/>
            <person name="Jing Y."/>
            <person name="Jocker A."/>
            <person name="Kenton S.M."/>
            <person name="Kim D.J."/>
            <person name="Klee K."/>
            <person name="Lai H."/>
            <person name="Lang C."/>
            <person name="Lin S."/>
            <person name="Macmil S.L."/>
            <person name="Magdelenat G."/>
            <person name="Matthews L."/>
            <person name="McCorrison J."/>
            <person name="Monaghan E.L."/>
            <person name="Mun J.H."/>
            <person name="Najar F.Z."/>
            <person name="Nicholson C."/>
            <person name="Noirot C."/>
            <person name="O'Bleness M."/>
            <person name="Paule C.R."/>
            <person name="Poulain J."/>
            <person name="Prion F."/>
            <person name="Qin B."/>
            <person name="Qu C."/>
            <person name="Retzel E.F."/>
            <person name="Riddle C."/>
            <person name="Sallet E."/>
            <person name="Samain S."/>
            <person name="Samson N."/>
            <person name="Sanders I."/>
            <person name="Saurat O."/>
            <person name="Scarpelli C."/>
            <person name="Schiex T."/>
            <person name="Segurens B."/>
            <person name="Severin A.J."/>
            <person name="Sherrier D.J."/>
            <person name="Shi R."/>
            <person name="Sims S."/>
            <person name="Singer S.R."/>
            <person name="Sinharoy S."/>
            <person name="Sterck L."/>
            <person name="Viollet A."/>
            <person name="Wang B.B."/>
            <person name="Wang K."/>
            <person name="Wang M."/>
            <person name="Wang X."/>
            <person name="Warfsmann J."/>
            <person name="Weissenbach J."/>
            <person name="White D.D."/>
            <person name="White J.D."/>
            <person name="Wiley G.B."/>
            <person name="Wincker P."/>
            <person name="Xing Y."/>
            <person name="Yang L."/>
            <person name="Yao Z."/>
            <person name="Ying F."/>
            <person name="Zhai J."/>
            <person name="Zhou L."/>
            <person name="Zuber A."/>
            <person name="Denarie J."/>
            <person name="Dixon R.A."/>
            <person name="May G.D."/>
            <person name="Schwartz D.C."/>
            <person name="Rogers J."/>
            <person name="Quetier F."/>
            <person name="Town C.D."/>
            <person name="Roe B.A."/>
        </authorList>
    </citation>
    <scope>NUCLEOTIDE SEQUENCE [LARGE SCALE GENOMIC DNA]</scope>
    <source>
        <strain evidence="22">A17</strain>
        <strain evidence="24 25">cv. Jemalong A17</strain>
    </source>
</reference>
<dbReference type="FunFam" id="1.10.510.10:FF:000146">
    <property type="entry name" value="LRR receptor-like serine/threonine-protein kinase IOS1"/>
    <property type="match status" value="1"/>
</dbReference>
<evidence type="ECO:0000256" key="15">
    <source>
        <dbReference type="ARBA" id="ARBA00023170"/>
    </source>
</evidence>
<dbReference type="SUPFAM" id="SSF52058">
    <property type="entry name" value="L domain-like"/>
    <property type="match status" value="1"/>
</dbReference>
<evidence type="ECO:0000313" key="23">
    <source>
        <dbReference type="EMBL" id="RHN39186.1"/>
    </source>
</evidence>
<reference evidence="23" key="4">
    <citation type="journal article" date="2018" name="Nat. Plants">
        <title>Whole-genome landscape of Medicago truncatula symbiotic genes.</title>
        <authorList>
            <person name="Pecrix Y."/>
            <person name="Gamas P."/>
            <person name="Carrere S."/>
        </authorList>
    </citation>
    <scope>NUCLEOTIDE SEQUENCE</scope>
    <source>
        <tissue evidence="23">Leaves</tissue>
    </source>
</reference>
<dbReference type="Gene3D" id="1.10.510.10">
    <property type="entry name" value="Transferase(Phosphotransferase) domain 1"/>
    <property type="match status" value="1"/>
</dbReference>
<evidence type="ECO:0000256" key="6">
    <source>
        <dbReference type="ARBA" id="ARBA00022679"/>
    </source>
</evidence>
<dbReference type="SUPFAM" id="SSF56112">
    <property type="entry name" value="Protein kinase-like (PK-like)"/>
    <property type="match status" value="1"/>
</dbReference>
<dbReference type="InterPro" id="IPR001611">
    <property type="entry name" value="Leu-rich_rpt"/>
</dbReference>
<dbReference type="InterPro" id="IPR017441">
    <property type="entry name" value="Protein_kinase_ATP_BS"/>
</dbReference>
<dbReference type="EnsemblPlants" id="KEH18244">
    <property type="protein sequence ID" value="KEH18244"/>
    <property type="gene ID" value="MTR_8g015150"/>
</dbReference>
<evidence type="ECO:0000256" key="2">
    <source>
        <dbReference type="ARBA" id="ARBA00012513"/>
    </source>
</evidence>
<keyword evidence="5" id="KW-0433">Leucine-rich repeat</keyword>
<dbReference type="GO" id="GO:0005524">
    <property type="term" value="F:ATP binding"/>
    <property type="evidence" value="ECO:0007669"/>
    <property type="project" value="UniProtKB-UniRule"/>
</dbReference>
<dbReference type="Pfam" id="PF00560">
    <property type="entry name" value="LRR_1"/>
    <property type="match status" value="1"/>
</dbReference>
<dbReference type="PROSITE" id="PS00107">
    <property type="entry name" value="PROTEIN_KINASE_ATP"/>
    <property type="match status" value="1"/>
</dbReference>
<dbReference type="FunFam" id="3.30.200.20:FF:000394">
    <property type="entry name" value="Leucine-rich repeat receptor-like protein kinase"/>
    <property type="match status" value="1"/>
</dbReference>
<dbReference type="AlphaFoldDB" id="A0A072TL56"/>
<evidence type="ECO:0000256" key="12">
    <source>
        <dbReference type="ARBA" id="ARBA00022840"/>
    </source>
</evidence>
<evidence type="ECO:0000256" key="20">
    <source>
        <dbReference type="SAM" id="SignalP"/>
    </source>
</evidence>
<dbReference type="KEGG" id="mtr:25500364"/>
<evidence type="ECO:0000256" key="3">
    <source>
        <dbReference type="ARBA" id="ARBA00022527"/>
    </source>
</evidence>
<keyword evidence="13 19" id="KW-1133">Transmembrane helix</keyword>
<dbReference type="EC" id="2.7.11.1" evidence="2"/>
<dbReference type="InterPro" id="IPR024788">
    <property type="entry name" value="Malectin-like_Carb-bd_dom"/>
</dbReference>
<sequence>MMGTVLHFLLVFFVLIKAQDQSGFISLDCGLPENLNYSSSKTGINYISDAKFIDTGVSKRIARTDKFSLQQLEYVRSFPSGVRNCYNISVTSGTKYFIRTSFLYGNYDNLNKPPQFDLHFGANVWDTVKLSSNASLFTFREIIYTPSLDYIQPCLVNTGKGTPFISAIELRPLNNTAYVTYSAKSVLTNFFRLDVGSITNLEYRYKDDVFDRIWFPYGFIDWARLSTSLNNDDLVQNDYEPPATVMSTAVTPLNASAPLQFEWGTDNVNDQYYTYFHFNEVEKLAENETRAFNLSVNGNHRHGPVIPGYRETYTIFSPTPLTGAKSYQISLTKTENSTLPPILNAFEIYKVKDFSQSETHQDDVDTITNIKNAYGLTRNWEGDPCAPVNYVWEGLNCSIDGNNIPRIISLNLSSSGLTGEISSSISKLTMLQYLDLSNNSLSGPLPDFLMQLRSLKVLNVGKNKLTGLVPSGLLERSKTGSLLLSVDDNPGLCKTESCKKKKKLFVPLIASFSAFIVILLISLGFRMFRRQTVISSSKERGSMKSKHQKFSYTEILNITDNFKTIIGEGGFGKVYFGILQDQTQVAVKMLSPSSMQGYKEFQSEAQLLTIVHHRNLVSLIGYCNEGEIKALIYEYMANGNLQQQLLVENSKILNWNERLNIAVDAAYGLEYLHNGCKPPIMHRDLKPSNILLDDDMHAKISDFGLSRAFGNDVDSHISTRPAGTFGYIDPEFQRTGNTNKKNDIYSFGIILFELITGQKALIKASEKTIHILEWVIPIVEGGDIQNVVDLRLQGEFSINSAWKAVEIAMSCTSPNAIERPDMSQILVDLKECLSLDMVQRNYGSTRAIDDMISLATVSETTLSAR</sequence>